<sequence>MALNKNDSEARALWGAAYEAMPKSVFAVMAYHLADLASEDGDSAIGRALEEVNALAMNGLITETQHKNAARALQGVSA</sequence>
<dbReference type="Proteomes" id="UP000561438">
    <property type="component" value="Unassembled WGS sequence"/>
</dbReference>
<dbReference type="RefSeq" id="WP_176266605.1">
    <property type="nucleotide sequence ID" value="NZ_JABWGV010000001.1"/>
</dbReference>
<name>A0A850H3A9_9SPHN</name>
<gene>
    <name evidence="1" type="ORF">HUV48_04960</name>
</gene>
<dbReference type="EMBL" id="JABWGV010000001">
    <property type="protein sequence ID" value="NVD44363.1"/>
    <property type="molecule type" value="Genomic_DNA"/>
</dbReference>
<accession>A0A850H3A9</accession>
<dbReference type="AlphaFoldDB" id="A0A850H3A9"/>
<evidence type="ECO:0000313" key="2">
    <source>
        <dbReference type="Proteomes" id="UP000561438"/>
    </source>
</evidence>
<proteinExistence type="predicted"/>
<evidence type="ECO:0000313" key="1">
    <source>
        <dbReference type="EMBL" id="NVD44363.1"/>
    </source>
</evidence>
<reference evidence="1 2" key="1">
    <citation type="submission" date="2020-06" db="EMBL/GenBank/DDBJ databases">
        <title>Altererythrobacter sp. HHU K3-1.</title>
        <authorList>
            <person name="Zhang D."/>
            <person name="Xue H."/>
        </authorList>
    </citation>
    <scope>NUCLEOTIDE SEQUENCE [LARGE SCALE GENOMIC DNA]</scope>
    <source>
        <strain evidence="1 2">HHU K3-1</strain>
    </source>
</reference>
<keyword evidence="2" id="KW-1185">Reference proteome</keyword>
<comment type="caution">
    <text evidence="1">The sequence shown here is derived from an EMBL/GenBank/DDBJ whole genome shotgun (WGS) entry which is preliminary data.</text>
</comment>
<organism evidence="1 2">
    <name type="scientific">Qipengyuania atrilutea</name>
    <dbReference type="NCBI Taxonomy" id="2744473"/>
    <lineage>
        <taxon>Bacteria</taxon>
        <taxon>Pseudomonadati</taxon>
        <taxon>Pseudomonadota</taxon>
        <taxon>Alphaproteobacteria</taxon>
        <taxon>Sphingomonadales</taxon>
        <taxon>Erythrobacteraceae</taxon>
        <taxon>Qipengyuania</taxon>
    </lineage>
</organism>
<protein>
    <submittedName>
        <fullName evidence="1">Uncharacterized protein</fullName>
    </submittedName>
</protein>